<accession>A0A6A6Q7V4</accession>
<dbReference type="OrthoDB" id="10585115at2759"/>
<feature type="region of interest" description="Disordered" evidence="1">
    <location>
        <begin position="77"/>
        <end position="104"/>
    </location>
</feature>
<name>A0A6A6Q7V4_9PEZI</name>
<keyword evidence="3" id="KW-1185">Reference proteome</keyword>
<dbReference type="Proteomes" id="UP000799750">
    <property type="component" value="Unassembled WGS sequence"/>
</dbReference>
<evidence type="ECO:0000256" key="1">
    <source>
        <dbReference type="SAM" id="MobiDB-lite"/>
    </source>
</evidence>
<sequence>MAKVLSIIIRAQPPNPAIPARLVPKPQHRVNLPPSVAATATARLSHGPFRPSAAFASWPELVGLFGQWWKKREIPHDVEPDDWGVQDGSPPSYNRRKTAGPTRGLSLTEFDSAIEEMEDQMEELSAYRCYSEHAVGLGAGRLTIPR</sequence>
<dbReference type="EMBL" id="MU004203">
    <property type="protein sequence ID" value="KAF2488372.1"/>
    <property type="molecule type" value="Genomic_DNA"/>
</dbReference>
<dbReference type="AlphaFoldDB" id="A0A6A6Q7V4"/>
<protein>
    <submittedName>
        <fullName evidence="2">Uncharacterized protein</fullName>
    </submittedName>
</protein>
<evidence type="ECO:0000313" key="2">
    <source>
        <dbReference type="EMBL" id="KAF2488372.1"/>
    </source>
</evidence>
<proteinExistence type="predicted"/>
<gene>
    <name evidence="2" type="ORF">BU16DRAFT_568253</name>
</gene>
<reference evidence="2" key="1">
    <citation type="journal article" date="2020" name="Stud. Mycol.">
        <title>101 Dothideomycetes genomes: a test case for predicting lifestyles and emergence of pathogens.</title>
        <authorList>
            <person name="Haridas S."/>
            <person name="Albert R."/>
            <person name="Binder M."/>
            <person name="Bloem J."/>
            <person name="Labutti K."/>
            <person name="Salamov A."/>
            <person name="Andreopoulos B."/>
            <person name="Baker S."/>
            <person name="Barry K."/>
            <person name="Bills G."/>
            <person name="Bluhm B."/>
            <person name="Cannon C."/>
            <person name="Castanera R."/>
            <person name="Culley D."/>
            <person name="Daum C."/>
            <person name="Ezra D."/>
            <person name="Gonzalez J."/>
            <person name="Henrissat B."/>
            <person name="Kuo A."/>
            <person name="Liang C."/>
            <person name="Lipzen A."/>
            <person name="Lutzoni F."/>
            <person name="Magnuson J."/>
            <person name="Mondo S."/>
            <person name="Nolan M."/>
            <person name="Ohm R."/>
            <person name="Pangilinan J."/>
            <person name="Park H.-J."/>
            <person name="Ramirez L."/>
            <person name="Alfaro M."/>
            <person name="Sun H."/>
            <person name="Tritt A."/>
            <person name="Yoshinaga Y."/>
            <person name="Zwiers L.-H."/>
            <person name="Turgeon B."/>
            <person name="Goodwin S."/>
            <person name="Spatafora J."/>
            <person name="Crous P."/>
            <person name="Grigoriev I."/>
        </authorList>
    </citation>
    <scope>NUCLEOTIDE SEQUENCE</scope>
    <source>
        <strain evidence="2">CBS 269.34</strain>
    </source>
</reference>
<evidence type="ECO:0000313" key="3">
    <source>
        <dbReference type="Proteomes" id="UP000799750"/>
    </source>
</evidence>
<organism evidence="2 3">
    <name type="scientific">Lophium mytilinum</name>
    <dbReference type="NCBI Taxonomy" id="390894"/>
    <lineage>
        <taxon>Eukaryota</taxon>
        <taxon>Fungi</taxon>
        <taxon>Dikarya</taxon>
        <taxon>Ascomycota</taxon>
        <taxon>Pezizomycotina</taxon>
        <taxon>Dothideomycetes</taxon>
        <taxon>Pleosporomycetidae</taxon>
        <taxon>Mytilinidiales</taxon>
        <taxon>Mytilinidiaceae</taxon>
        <taxon>Lophium</taxon>
    </lineage>
</organism>